<proteinExistence type="predicted"/>
<dbReference type="AlphaFoldDB" id="A0AAV3RWW3"/>
<reference evidence="2 3" key="1">
    <citation type="submission" date="2024-01" db="EMBL/GenBank/DDBJ databases">
        <title>The complete chloroplast genome sequence of Lithospermum erythrorhizon: insights into the phylogenetic relationship among Boraginaceae species and the maternal lineages of purple gromwells.</title>
        <authorList>
            <person name="Okada T."/>
            <person name="Watanabe K."/>
        </authorList>
    </citation>
    <scope>NUCLEOTIDE SEQUENCE [LARGE SCALE GENOMIC DNA]</scope>
</reference>
<keyword evidence="3" id="KW-1185">Reference proteome</keyword>
<sequence length="139" mass="15537">MSRSPPNPYRFSKQFSYTPTIAGLSGNTREVVNLPTGLKFWRKGILSRARQTINFPGNTSSHTPHPIYKARFSERFPSEAPRSTSVKHRKEKGLDDGVRPFAMVFQSSGPSKRKSSSSSTVEDRDPKHARGARKDTSSL</sequence>
<evidence type="ECO:0000313" key="3">
    <source>
        <dbReference type="Proteomes" id="UP001454036"/>
    </source>
</evidence>
<evidence type="ECO:0000256" key="1">
    <source>
        <dbReference type="SAM" id="MobiDB-lite"/>
    </source>
</evidence>
<feature type="compositionally biased region" description="Polar residues" evidence="1">
    <location>
        <begin position="53"/>
        <end position="63"/>
    </location>
</feature>
<gene>
    <name evidence="2" type="ORF">LIER_32891</name>
</gene>
<organism evidence="2 3">
    <name type="scientific">Lithospermum erythrorhizon</name>
    <name type="common">Purple gromwell</name>
    <name type="synonym">Lithospermum officinale var. erythrorhizon</name>
    <dbReference type="NCBI Taxonomy" id="34254"/>
    <lineage>
        <taxon>Eukaryota</taxon>
        <taxon>Viridiplantae</taxon>
        <taxon>Streptophyta</taxon>
        <taxon>Embryophyta</taxon>
        <taxon>Tracheophyta</taxon>
        <taxon>Spermatophyta</taxon>
        <taxon>Magnoliopsida</taxon>
        <taxon>eudicotyledons</taxon>
        <taxon>Gunneridae</taxon>
        <taxon>Pentapetalae</taxon>
        <taxon>asterids</taxon>
        <taxon>lamiids</taxon>
        <taxon>Boraginales</taxon>
        <taxon>Boraginaceae</taxon>
        <taxon>Boraginoideae</taxon>
        <taxon>Lithospermeae</taxon>
        <taxon>Lithospermum</taxon>
    </lineage>
</organism>
<comment type="caution">
    <text evidence="2">The sequence shown here is derived from an EMBL/GenBank/DDBJ whole genome shotgun (WGS) entry which is preliminary data.</text>
</comment>
<feature type="region of interest" description="Disordered" evidence="1">
    <location>
        <begin position="53"/>
        <end position="139"/>
    </location>
</feature>
<feature type="compositionally biased region" description="Basic and acidic residues" evidence="1">
    <location>
        <begin position="121"/>
        <end position="139"/>
    </location>
</feature>
<accession>A0AAV3RWW3</accession>
<dbReference type="EMBL" id="BAABME010012868">
    <property type="protein sequence ID" value="GAA0185603.1"/>
    <property type="molecule type" value="Genomic_DNA"/>
</dbReference>
<dbReference type="Proteomes" id="UP001454036">
    <property type="component" value="Unassembled WGS sequence"/>
</dbReference>
<name>A0AAV3RWW3_LITER</name>
<evidence type="ECO:0000313" key="2">
    <source>
        <dbReference type="EMBL" id="GAA0185603.1"/>
    </source>
</evidence>
<protein>
    <submittedName>
        <fullName evidence="2">Uncharacterized protein</fullName>
    </submittedName>
</protein>